<dbReference type="InterPro" id="IPR010985">
    <property type="entry name" value="Ribbon_hlx_hlx"/>
</dbReference>
<evidence type="ECO:0000313" key="2">
    <source>
        <dbReference type="Proteomes" id="UP000317043"/>
    </source>
</evidence>
<protein>
    <recommendedName>
        <fullName evidence="3">Arc/MetJ-type ribon-helix-helix transcriptional regulator</fullName>
    </recommendedName>
</protein>
<dbReference type="OrthoDB" id="5191504at2"/>
<name>A0A543AQQ7_9ACTN</name>
<dbReference type="EMBL" id="VFOW01000001">
    <property type="protein sequence ID" value="TQL74918.1"/>
    <property type="molecule type" value="Genomic_DNA"/>
</dbReference>
<gene>
    <name evidence="1" type="ORF">FB566_0408</name>
</gene>
<dbReference type="InParanoid" id="A0A543AQQ7"/>
<dbReference type="GO" id="GO:0006355">
    <property type="term" value="P:regulation of DNA-templated transcription"/>
    <property type="evidence" value="ECO:0007669"/>
    <property type="project" value="InterPro"/>
</dbReference>
<proteinExistence type="predicted"/>
<reference evidence="1 2" key="1">
    <citation type="submission" date="2019-06" db="EMBL/GenBank/DDBJ databases">
        <title>Sequencing the genomes of 1000 actinobacteria strains.</title>
        <authorList>
            <person name="Klenk H.-P."/>
        </authorList>
    </citation>
    <scope>NUCLEOTIDE SEQUENCE [LARGE SCALE GENOMIC DNA]</scope>
    <source>
        <strain evidence="1 2">DSM 45928</strain>
    </source>
</reference>
<organism evidence="1 2">
    <name type="scientific">Stackebrandtia endophytica</name>
    <dbReference type="NCBI Taxonomy" id="1496996"/>
    <lineage>
        <taxon>Bacteria</taxon>
        <taxon>Bacillati</taxon>
        <taxon>Actinomycetota</taxon>
        <taxon>Actinomycetes</taxon>
        <taxon>Glycomycetales</taxon>
        <taxon>Glycomycetaceae</taxon>
        <taxon>Stackebrandtia</taxon>
    </lineage>
</organism>
<dbReference type="RefSeq" id="WP_142034385.1">
    <property type="nucleotide sequence ID" value="NZ_JBHTGS010000002.1"/>
</dbReference>
<dbReference type="AlphaFoldDB" id="A0A543AQQ7"/>
<evidence type="ECO:0000313" key="1">
    <source>
        <dbReference type="EMBL" id="TQL74918.1"/>
    </source>
</evidence>
<comment type="caution">
    <text evidence="1">The sequence shown here is derived from an EMBL/GenBank/DDBJ whole genome shotgun (WGS) entry which is preliminary data.</text>
</comment>
<keyword evidence="2" id="KW-1185">Reference proteome</keyword>
<sequence length="86" mass="9575">MSDTERINIELPVHQAAQVRRIVDAGGAPDISTYVSEAIQTRLDRDEALSELRHLFDRKGQKPSAEHLAWARDVLGVNEELGGPKE</sequence>
<evidence type="ECO:0008006" key="3">
    <source>
        <dbReference type="Google" id="ProtNLM"/>
    </source>
</evidence>
<dbReference type="Proteomes" id="UP000317043">
    <property type="component" value="Unassembled WGS sequence"/>
</dbReference>
<dbReference type="SUPFAM" id="SSF47598">
    <property type="entry name" value="Ribbon-helix-helix"/>
    <property type="match status" value="1"/>
</dbReference>
<accession>A0A543AQQ7</accession>